<evidence type="ECO:0000256" key="2">
    <source>
        <dbReference type="SAM" id="SignalP"/>
    </source>
</evidence>
<dbReference type="Proteomes" id="UP000292082">
    <property type="component" value="Unassembled WGS sequence"/>
</dbReference>
<name>A0A4Q9PGV6_9APHY</name>
<dbReference type="Pfam" id="PF08639">
    <property type="entry name" value="Sld3_STD"/>
    <property type="match status" value="1"/>
</dbReference>
<reference evidence="4 5" key="1">
    <citation type="submission" date="2019-01" db="EMBL/GenBank/DDBJ databases">
        <title>Draft genome sequences of three monokaryotic isolates of the white-rot basidiomycete fungus Dichomitus squalens.</title>
        <authorList>
            <consortium name="DOE Joint Genome Institute"/>
            <person name="Lopez S.C."/>
            <person name="Andreopoulos B."/>
            <person name="Pangilinan J."/>
            <person name="Lipzen A."/>
            <person name="Riley R."/>
            <person name="Ahrendt S."/>
            <person name="Ng V."/>
            <person name="Barry K."/>
            <person name="Daum C."/>
            <person name="Grigoriev I.V."/>
            <person name="Hilden K.S."/>
            <person name="Makela M.R."/>
            <person name="de Vries R.P."/>
        </authorList>
    </citation>
    <scope>NUCLEOTIDE SEQUENCE [LARGE SCALE GENOMIC DNA]</scope>
    <source>
        <strain evidence="4 5">CBS 464.89</strain>
    </source>
</reference>
<dbReference type="EMBL" id="ML145204">
    <property type="protein sequence ID" value="TBU53815.1"/>
    <property type="molecule type" value="Genomic_DNA"/>
</dbReference>
<accession>A0A4Q9PGV6</accession>
<evidence type="ECO:0000313" key="5">
    <source>
        <dbReference type="Proteomes" id="UP000292082"/>
    </source>
</evidence>
<feature type="region of interest" description="Disordered" evidence="1">
    <location>
        <begin position="294"/>
        <end position="449"/>
    </location>
</feature>
<dbReference type="AlphaFoldDB" id="A0A4Q9PGV6"/>
<feature type="signal peptide" evidence="2">
    <location>
        <begin position="1"/>
        <end position="15"/>
    </location>
</feature>
<feature type="region of interest" description="Disordered" evidence="1">
    <location>
        <begin position="27"/>
        <end position="62"/>
    </location>
</feature>
<proteinExistence type="predicted"/>
<organism evidence="4 5">
    <name type="scientific">Dichomitus squalens</name>
    <dbReference type="NCBI Taxonomy" id="114155"/>
    <lineage>
        <taxon>Eukaryota</taxon>
        <taxon>Fungi</taxon>
        <taxon>Dikarya</taxon>
        <taxon>Basidiomycota</taxon>
        <taxon>Agaricomycotina</taxon>
        <taxon>Agaricomycetes</taxon>
        <taxon>Polyporales</taxon>
        <taxon>Polyporaceae</taxon>
        <taxon>Dichomitus</taxon>
    </lineage>
</organism>
<gene>
    <name evidence="4" type="ORF">BD310DRAFT_128757</name>
</gene>
<protein>
    <recommendedName>
        <fullName evidence="3">DNA replication regulator Sld3 C-terminal domain-containing protein</fullName>
    </recommendedName>
</protein>
<feature type="compositionally biased region" description="Polar residues" evidence="1">
    <location>
        <begin position="386"/>
        <end position="405"/>
    </location>
</feature>
<evidence type="ECO:0000259" key="3">
    <source>
        <dbReference type="Pfam" id="PF08639"/>
    </source>
</evidence>
<evidence type="ECO:0000313" key="4">
    <source>
        <dbReference type="EMBL" id="TBU53815.1"/>
    </source>
</evidence>
<keyword evidence="5" id="KW-1185">Reference proteome</keyword>
<feature type="domain" description="DNA replication regulator Sld3 C-terminal" evidence="3">
    <location>
        <begin position="39"/>
        <end position="338"/>
    </location>
</feature>
<sequence>MLLHFLLISLPGDHAAPYTKSAQAAIAEPLPLPPSLSPTKPKKRKHKDRGTGRALDPPPQSLEERLESYMDKLAMWQLMQSVDSSLNRGRHMSGSAADKGKGKQTDDRDWMQIFCEDVVEPLFKEKLPDLCSLFHSKLFPDIGNSDTDSLGLSPPISPKPATKRLKSFAHTAASVSATTSTIKTQGKDKGVELRTRSRSSSLSLSLEQEKRERSRSLSIRPNGLRKRTTVYEVTMTTKFGKARAKQKVAERTATVPGSSLSRTQSQQSVAGGVQNAINAEKSSRPMGSVLVAATPSKPRETLSRSQSHKSQTQSQFQSRLPSLFAEAPIPPAHSQPSQVAISRAHFSDDSEEDEERDAVVTPTKARRHPIRAQILEEVENEGDDWNLSSSPGTLHLGPSNSQPWSQPEDDGPLESSSPGDLGGFGDVITPPRQAIARGTVMVEDTPTKG</sequence>
<keyword evidence="2" id="KW-0732">Signal</keyword>
<feature type="compositionally biased region" description="Polar residues" evidence="1">
    <location>
        <begin position="255"/>
        <end position="269"/>
    </location>
</feature>
<feature type="compositionally biased region" description="Polar residues" evidence="1">
    <location>
        <begin position="303"/>
        <end position="320"/>
    </location>
</feature>
<feature type="region of interest" description="Disordered" evidence="1">
    <location>
        <begin position="179"/>
        <end position="221"/>
    </location>
</feature>
<evidence type="ECO:0000256" key="1">
    <source>
        <dbReference type="SAM" id="MobiDB-lite"/>
    </source>
</evidence>
<dbReference type="STRING" id="114155.A0A4Q9PGV6"/>
<dbReference type="Gene3D" id="1.20.58.2130">
    <property type="match status" value="1"/>
</dbReference>
<feature type="chain" id="PRO_5043344001" description="DNA replication regulator Sld3 C-terminal domain-containing protein" evidence="2">
    <location>
        <begin position="16"/>
        <end position="449"/>
    </location>
</feature>
<dbReference type="InterPro" id="IPR013948">
    <property type="entry name" value="DNA_replication_reg_Sld3_C"/>
</dbReference>
<feature type="compositionally biased region" description="Basic and acidic residues" evidence="1">
    <location>
        <begin position="185"/>
        <end position="195"/>
    </location>
</feature>
<feature type="region of interest" description="Disordered" evidence="1">
    <location>
        <begin position="242"/>
        <end position="272"/>
    </location>
</feature>